<feature type="region of interest" description="Disordered" evidence="1">
    <location>
        <begin position="42"/>
        <end position="62"/>
    </location>
</feature>
<evidence type="ECO:0000256" key="1">
    <source>
        <dbReference type="SAM" id="MobiDB-lite"/>
    </source>
</evidence>
<name>A0A9D4C0H0_DREPO</name>
<protein>
    <submittedName>
        <fullName evidence="2">Uncharacterized protein</fullName>
    </submittedName>
</protein>
<accession>A0A9D4C0H0</accession>
<reference evidence="2" key="2">
    <citation type="submission" date="2020-11" db="EMBL/GenBank/DDBJ databases">
        <authorList>
            <person name="McCartney M.A."/>
            <person name="Auch B."/>
            <person name="Kono T."/>
            <person name="Mallez S."/>
            <person name="Becker A."/>
            <person name="Gohl D.M."/>
            <person name="Silverstein K.A.T."/>
            <person name="Koren S."/>
            <person name="Bechman K.B."/>
            <person name="Herman A."/>
            <person name="Abrahante J.E."/>
            <person name="Garbe J."/>
        </authorList>
    </citation>
    <scope>NUCLEOTIDE SEQUENCE</scope>
    <source>
        <strain evidence="2">Duluth1</strain>
        <tissue evidence="2">Whole animal</tissue>
    </source>
</reference>
<keyword evidence="3" id="KW-1185">Reference proteome</keyword>
<proteinExistence type="predicted"/>
<dbReference type="Proteomes" id="UP000828390">
    <property type="component" value="Unassembled WGS sequence"/>
</dbReference>
<evidence type="ECO:0000313" key="3">
    <source>
        <dbReference type="Proteomes" id="UP000828390"/>
    </source>
</evidence>
<dbReference type="AlphaFoldDB" id="A0A9D4C0H0"/>
<comment type="caution">
    <text evidence="2">The sequence shown here is derived from an EMBL/GenBank/DDBJ whole genome shotgun (WGS) entry which is preliminary data.</text>
</comment>
<organism evidence="2 3">
    <name type="scientific">Dreissena polymorpha</name>
    <name type="common">Zebra mussel</name>
    <name type="synonym">Mytilus polymorpha</name>
    <dbReference type="NCBI Taxonomy" id="45954"/>
    <lineage>
        <taxon>Eukaryota</taxon>
        <taxon>Metazoa</taxon>
        <taxon>Spiralia</taxon>
        <taxon>Lophotrochozoa</taxon>
        <taxon>Mollusca</taxon>
        <taxon>Bivalvia</taxon>
        <taxon>Autobranchia</taxon>
        <taxon>Heteroconchia</taxon>
        <taxon>Euheterodonta</taxon>
        <taxon>Imparidentia</taxon>
        <taxon>Neoheterodontei</taxon>
        <taxon>Myida</taxon>
        <taxon>Dreissenoidea</taxon>
        <taxon>Dreissenidae</taxon>
        <taxon>Dreissena</taxon>
    </lineage>
</organism>
<gene>
    <name evidence="2" type="ORF">DPMN_057720</name>
</gene>
<sequence length="62" mass="6763">MSHLPVENPHVHEYMQQGGLSVLIGSTNPFEKIPVDQTVEETVNKDTQTQGGTKGFSLKPGQ</sequence>
<dbReference type="EMBL" id="JAIWYP010000013">
    <property type="protein sequence ID" value="KAH3715017.1"/>
    <property type="molecule type" value="Genomic_DNA"/>
</dbReference>
<evidence type="ECO:0000313" key="2">
    <source>
        <dbReference type="EMBL" id="KAH3715017.1"/>
    </source>
</evidence>
<reference evidence="2" key="1">
    <citation type="journal article" date="2019" name="bioRxiv">
        <title>The Genome of the Zebra Mussel, Dreissena polymorpha: A Resource for Invasive Species Research.</title>
        <authorList>
            <person name="McCartney M.A."/>
            <person name="Auch B."/>
            <person name="Kono T."/>
            <person name="Mallez S."/>
            <person name="Zhang Y."/>
            <person name="Obille A."/>
            <person name="Becker A."/>
            <person name="Abrahante J.E."/>
            <person name="Garbe J."/>
            <person name="Badalamenti J.P."/>
            <person name="Herman A."/>
            <person name="Mangelson H."/>
            <person name="Liachko I."/>
            <person name="Sullivan S."/>
            <person name="Sone E.D."/>
            <person name="Koren S."/>
            <person name="Silverstein K.A.T."/>
            <person name="Beckman K.B."/>
            <person name="Gohl D.M."/>
        </authorList>
    </citation>
    <scope>NUCLEOTIDE SEQUENCE</scope>
    <source>
        <strain evidence="2">Duluth1</strain>
        <tissue evidence="2">Whole animal</tissue>
    </source>
</reference>